<dbReference type="InterPro" id="IPR036961">
    <property type="entry name" value="Kinesin_motor_dom_sf"/>
</dbReference>
<dbReference type="InterPro" id="IPR027640">
    <property type="entry name" value="Kinesin-like_fam"/>
</dbReference>
<reference evidence="5" key="2">
    <citation type="submission" date="2018-02" db="UniProtKB">
        <authorList>
            <consortium name="EnsemblPlants"/>
        </authorList>
    </citation>
    <scope>IDENTIFICATION</scope>
    <source>
        <strain evidence="5">Williams 82</strain>
    </source>
</reference>
<dbReference type="EnsemblPlants" id="KRH48483">
    <property type="protein sequence ID" value="KRH48483"/>
    <property type="gene ID" value="GLYMA_07G091700"/>
</dbReference>
<dbReference type="InterPro" id="IPR001752">
    <property type="entry name" value="Kinesin_motor_dom"/>
</dbReference>
<dbReference type="PROSITE" id="PS50067">
    <property type="entry name" value="KINESIN_MOTOR_2"/>
    <property type="match status" value="1"/>
</dbReference>
<dbReference type="PRINTS" id="PR00380">
    <property type="entry name" value="KINESINHEAVY"/>
</dbReference>
<comment type="similarity">
    <text evidence="2">Belongs to the TRAFAC class myosin-kinesin ATPase superfamily. Kinesin family.</text>
</comment>
<reference evidence="4" key="3">
    <citation type="submission" date="2018-07" db="EMBL/GenBank/DDBJ databases">
        <title>WGS assembly of Glycine max.</title>
        <authorList>
            <person name="Schmutz J."/>
            <person name="Cannon S."/>
            <person name="Schlueter J."/>
            <person name="Ma J."/>
            <person name="Mitros T."/>
            <person name="Nelson W."/>
            <person name="Hyten D."/>
            <person name="Song Q."/>
            <person name="Thelen J."/>
            <person name="Cheng J."/>
            <person name="Xu D."/>
            <person name="Hellsten U."/>
            <person name="May G."/>
            <person name="Yu Y."/>
            <person name="Sakurai T."/>
            <person name="Umezawa T."/>
            <person name="Bhattacharyya M."/>
            <person name="Sandhu D."/>
            <person name="Valliyodan B."/>
            <person name="Lindquist E."/>
            <person name="Peto M."/>
            <person name="Grant D."/>
            <person name="Shu S."/>
            <person name="Goodstein D."/>
            <person name="Barry K."/>
            <person name="Futrell-Griggs M."/>
            <person name="Abernathy B."/>
            <person name="Du J."/>
            <person name="Tian Z."/>
            <person name="Zhu L."/>
            <person name="Gill N."/>
            <person name="Joshi T."/>
            <person name="Libault M."/>
            <person name="Sethuraman A."/>
            <person name="Zhang X."/>
            <person name="Shinozaki K."/>
            <person name="Nguyen H."/>
            <person name="Wing R."/>
            <person name="Cregan P."/>
            <person name="Specht J."/>
            <person name="Grimwood J."/>
            <person name="Rokhsar D."/>
            <person name="Stacey G."/>
            <person name="Shoemaker R."/>
            <person name="Jackson S."/>
        </authorList>
    </citation>
    <scope>NUCLEOTIDE SEQUENCE</scope>
    <source>
        <tissue evidence="4">Callus</tissue>
    </source>
</reference>
<feature type="domain" description="Kinesin motor" evidence="3">
    <location>
        <begin position="1"/>
        <end position="135"/>
    </location>
</feature>
<dbReference type="STRING" id="3847.A0A0R0J7C8"/>
<reference evidence="4 5" key="1">
    <citation type="journal article" date="2010" name="Nature">
        <title>Genome sequence of the palaeopolyploid soybean.</title>
        <authorList>
            <person name="Schmutz J."/>
            <person name="Cannon S.B."/>
            <person name="Schlueter J."/>
            <person name="Ma J."/>
            <person name="Mitros T."/>
            <person name="Nelson W."/>
            <person name="Hyten D.L."/>
            <person name="Song Q."/>
            <person name="Thelen J.J."/>
            <person name="Cheng J."/>
            <person name="Xu D."/>
            <person name="Hellsten U."/>
            <person name="May G.D."/>
            <person name="Yu Y."/>
            <person name="Sakurai T."/>
            <person name="Umezawa T."/>
            <person name="Bhattacharyya M.K."/>
            <person name="Sandhu D."/>
            <person name="Valliyodan B."/>
            <person name="Lindquist E."/>
            <person name="Peto M."/>
            <person name="Grant D."/>
            <person name="Shu S."/>
            <person name="Goodstein D."/>
            <person name="Barry K."/>
            <person name="Futrell-Griggs M."/>
            <person name="Abernathy B."/>
            <person name="Du J."/>
            <person name="Tian Z."/>
            <person name="Zhu L."/>
            <person name="Gill N."/>
            <person name="Joshi T."/>
            <person name="Libault M."/>
            <person name="Sethuraman A."/>
            <person name="Zhang X.-C."/>
            <person name="Shinozaki K."/>
            <person name="Nguyen H.T."/>
            <person name="Wing R.A."/>
            <person name="Cregan P."/>
            <person name="Specht J."/>
            <person name="Grimwood J."/>
            <person name="Rokhsar D."/>
            <person name="Stacey G."/>
            <person name="Shoemaker R.C."/>
            <person name="Jackson S.A."/>
        </authorList>
    </citation>
    <scope>NUCLEOTIDE SEQUENCE</scope>
    <source>
        <strain evidence="5">cv. Williams 82</strain>
        <tissue evidence="4">Callus</tissue>
    </source>
</reference>
<evidence type="ECO:0000259" key="3">
    <source>
        <dbReference type="PROSITE" id="PS50067"/>
    </source>
</evidence>
<dbReference type="GO" id="GO:0007018">
    <property type="term" value="P:microtubule-based movement"/>
    <property type="evidence" value="ECO:0007669"/>
    <property type="project" value="InterPro"/>
</dbReference>
<dbReference type="SMR" id="A0A0R0J7C8"/>
<dbReference type="PANTHER" id="PTHR47972">
    <property type="entry name" value="KINESIN-LIKE PROTEIN KLP-3"/>
    <property type="match status" value="1"/>
</dbReference>
<keyword evidence="6" id="KW-1185">Reference proteome</keyword>
<evidence type="ECO:0000313" key="4">
    <source>
        <dbReference type="EMBL" id="KRH48483.1"/>
    </source>
</evidence>
<dbReference type="InterPro" id="IPR027417">
    <property type="entry name" value="P-loop_NTPase"/>
</dbReference>
<dbReference type="OMA" id="NIRRRPI"/>
<dbReference type="Pfam" id="PF00225">
    <property type="entry name" value="Kinesin"/>
    <property type="match status" value="1"/>
</dbReference>
<keyword evidence="1" id="KW-0505">Motor protein</keyword>
<dbReference type="Gramene" id="KRH48483">
    <property type="protein sequence ID" value="KRH48483"/>
    <property type="gene ID" value="GLYMA_07G091700"/>
</dbReference>
<sequence>MFTYDFLNLHTLGILSHSQPNGLAVPADATMQPVKSTLDVIKLMDIGLKNRAKGKFGSSLQSNIHLVDLAGSERVDRSKVTEDRLKEAQHINKSLSAFGDVIFALAQKTSHVPYRNSKLTQLLQSSLGGQAKIVITLKFVGRVFGVELGAAKSTKDGRDVKELMEHVSSLNNTILVKDEKIEKLQLLKDLKSVYPRVNYENLETTSE</sequence>
<dbReference type="GO" id="GO:0003777">
    <property type="term" value="F:microtubule motor activity"/>
    <property type="evidence" value="ECO:0007669"/>
    <property type="project" value="InterPro"/>
</dbReference>
<name>A0A0R0J7C8_SOYBN</name>
<evidence type="ECO:0000256" key="1">
    <source>
        <dbReference type="ARBA" id="ARBA00023175"/>
    </source>
</evidence>
<comment type="caution">
    <text evidence="2">Lacks conserved residue(s) required for the propagation of feature annotation.</text>
</comment>
<gene>
    <name evidence="4" type="ORF">GLYMA_07G091700</name>
</gene>
<protein>
    <recommendedName>
        <fullName evidence="3">Kinesin motor domain-containing protein</fullName>
    </recommendedName>
</protein>
<evidence type="ECO:0000256" key="2">
    <source>
        <dbReference type="PROSITE-ProRule" id="PRU00283"/>
    </source>
</evidence>
<accession>A0A0R0J7C8</accession>
<dbReference type="GO" id="GO:0005524">
    <property type="term" value="F:ATP binding"/>
    <property type="evidence" value="ECO:0007669"/>
    <property type="project" value="InterPro"/>
</dbReference>
<dbReference type="GO" id="GO:0008017">
    <property type="term" value="F:microtubule binding"/>
    <property type="evidence" value="ECO:0007669"/>
    <property type="project" value="InterPro"/>
</dbReference>
<proteinExistence type="inferred from homology"/>
<dbReference type="Gene3D" id="3.40.850.10">
    <property type="entry name" value="Kinesin motor domain"/>
    <property type="match status" value="1"/>
</dbReference>
<dbReference type="InParanoid" id="A0A0R0J7C8"/>
<organism evidence="4">
    <name type="scientific">Glycine max</name>
    <name type="common">Soybean</name>
    <name type="synonym">Glycine hispida</name>
    <dbReference type="NCBI Taxonomy" id="3847"/>
    <lineage>
        <taxon>Eukaryota</taxon>
        <taxon>Viridiplantae</taxon>
        <taxon>Streptophyta</taxon>
        <taxon>Embryophyta</taxon>
        <taxon>Tracheophyta</taxon>
        <taxon>Spermatophyta</taxon>
        <taxon>Magnoliopsida</taxon>
        <taxon>eudicotyledons</taxon>
        <taxon>Gunneridae</taxon>
        <taxon>Pentapetalae</taxon>
        <taxon>rosids</taxon>
        <taxon>fabids</taxon>
        <taxon>Fabales</taxon>
        <taxon>Fabaceae</taxon>
        <taxon>Papilionoideae</taxon>
        <taxon>50 kb inversion clade</taxon>
        <taxon>NPAAA clade</taxon>
        <taxon>indigoferoid/millettioid clade</taxon>
        <taxon>Phaseoleae</taxon>
        <taxon>Glycine</taxon>
        <taxon>Glycine subgen. Soja</taxon>
    </lineage>
</organism>
<evidence type="ECO:0000313" key="6">
    <source>
        <dbReference type="Proteomes" id="UP000008827"/>
    </source>
</evidence>
<evidence type="ECO:0000313" key="5">
    <source>
        <dbReference type="EnsemblPlants" id="KRH48483"/>
    </source>
</evidence>
<dbReference type="Proteomes" id="UP000008827">
    <property type="component" value="Chromosome 7"/>
</dbReference>
<dbReference type="PANTHER" id="PTHR47972:SF57">
    <property type="entry name" value="P-LOOP NUCLEOSIDE TRIPHOSPHATE HYDROLASE SUPERFAMILY PROTEIN"/>
    <property type="match status" value="1"/>
</dbReference>
<dbReference type="SUPFAM" id="SSF52540">
    <property type="entry name" value="P-loop containing nucleoside triphosphate hydrolases"/>
    <property type="match status" value="1"/>
</dbReference>
<dbReference type="EMBL" id="CM000840">
    <property type="protein sequence ID" value="KRH48483.1"/>
    <property type="molecule type" value="Genomic_DNA"/>
</dbReference>
<dbReference type="SMART" id="SM00129">
    <property type="entry name" value="KISc"/>
    <property type="match status" value="1"/>
</dbReference>
<dbReference type="AlphaFoldDB" id="A0A0R0J7C8"/>